<dbReference type="InterPro" id="IPR011989">
    <property type="entry name" value="ARM-like"/>
</dbReference>
<dbReference type="Proteomes" id="UP000231019">
    <property type="component" value="Unassembled WGS sequence"/>
</dbReference>
<gene>
    <name evidence="1" type="ORF">COW36_03285</name>
</gene>
<dbReference type="Pfam" id="PF13646">
    <property type="entry name" value="HEAT_2"/>
    <property type="match status" value="1"/>
</dbReference>
<protein>
    <recommendedName>
        <fullName evidence="3">HEAT repeat domain-containing protein</fullName>
    </recommendedName>
</protein>
<dbReference type="SUPFAM" id="SSF48371">
    <property type="entry name" value="ARM repeat"/>
    <property type="match status" value="1"/>
</dbReference>
<name>A0A2M7G9L7_9BACT</name>
<evidence type="ECO:0000313" key="1">
    <source>
        <dbReference type="EMBL" id="PIW18814.1"/>
    </source>
</evidence>
<dbReference type="Gene3D" id="1.25.10.10">
    <property type="entry name" value="Leucine-rich Repeat Variant"/>
    <property type="match status" value="1"/>
</dbReference>
<reference evidence="1 2" key="1">
    <citation type="submission" date="2017-09" db="EMBL/GenBank/DDBJ databases">
        <title>Depth-based differentiation of microbial function through sediment-hosted aquifers and enrichment of novel symbionts in the deep terrestrial subsurface.</title>
        <authorList>
            <person name="Probst A.J."/>
            <person name="Ladd B."/>
            <person name="Jarett J.K."/>
            <person name="Geller-Mcgrath D.E."/>
            <person name="Sieber C.M."/>
            <person name="Emerson J.B."/>
            <person name="Anantharaman K."/>
            <person name="Thomas B.C."/>
            <person name="Malmstrom R."/>
            <person name="Stieglmeier M."/>
            <person name="Klingl A."/>
            <person name="Woyke T."/>
            <person name="Ryan C.M."/>
            <person name="Banfield J.F."/>
        </authorList>
    </citation>
    <scope>NUCLEOTIDE SEQUENCE [LARGE SCALE GENOMIC DNA]</scope>
    <source>
        <strain evidence="1">CG17_big_fil_post_rev_8_21_14_2_50_48_46</strain>
    </source>
</reference>
<organism evidence="1 2">
    <name type="scientific">bacterium (Candidatus Blackallbacteria) CG17_big_fil_post_rev_8_21_14_2_50_48_46</name>
    <dbReference type="NCBI Taxonomy" id="2014261"/>
    <lineage>
        <taxon>Bacteria</taxon>
        <taxon>Candidatus Blackallbacteria</taxon>
    </lineage>
</organism>
<dbReference type="EMBL" id="PFFQ01000009">
    <property type="protein sequence ID" value="PIW18814.1"/>
    <property type="molecule type" value="Genomic_DNA"/>
</dbReference>
<evidence type="ECO:0008006" key="3">
    <source>
        <dbReference type="Google" id="ProtNLM"/>
    </source>
</evidence>
<dbReference type="AlphaFoldDB" id="A0A2M7G9L7"/>
<evidence type="ECO:0000313" key="2">
    <source>
        <dbReference type="Proteomes" id="UP000231019"/>
    </source>
</evidence>
<proteinExistence type="predicted"/>
<sequence>MNFNCPDTSILFESPDPEIRRRLLLRLSEQGSPDAIPVLVAYLKQESNAELRELAAQLLKALSAPEKLKSRRDPYGIFRI</sequence>
<dbReference type="InterPro" id="IPR016024">
    <property type="entry name" value="ARM-type_fold"/>
</dbReference>
<comment type="caution">
    <text evidence="1">The sequence shown here is derived from an EMBL/GenBank/DDBJ whole genome shotgun (WGS) entry which is preliminary data.</text>
</comment>
<accession>A0A2M7G9L7</accession>